<dbReference type="Gene3D" id="3.40.630.30">
    <property type="match status" value="1"/>
</dbReference>
<proteinExistence type="predicted"/>
<sequence>MQSATFPIIETLRTYLRPLSSEDVSGLYEIYSDAEAMKFRANPPLKSKEEALEMVEKAKRNFQENHSLRWGVVEKNSDKLLGTFVWTKEKTKTGLVGYSLGKSCWGKGFMSEVMERMVDYLLNEEGLNTLAAWVHPSNVASVRLLKKYDFQIVSQEVEPDLYYMRLVNR</sequence>
<keyword evidence="3" id="KW-1185">Reference proteome</keyword>
<name>A0AAW9S3X9_9BACT</name>
<dbReference type="InterPro" id="IPR016181">
    <property type="entry name" value="Acyl_CoA_acyltransferase"/>
</dbReference>
<dbReference type="InterPro" id="IPR051531">
    <property type="entry name" value="N-acetyltransferase"/>
</dbReference>
<evidence type="ECO:0000259" key="1">
    <source>
        <dbReference type="PROSITE" id="PS51186"/>
    </source>
</evidence>
<gene>
    <name evidence="2" type="ORF">AAG747_04195</name>
</gene>
<dbReference type="RefSeq" id="WP_346819880.1">
    <property type="nucleotide sequence ID" value="NZ_JBDKWZ010000002.1"/>
</dbReference>
<evidence type="ECO:0000313" key="3">
    <source>
        <dbReference type="Proteomes" id="UP001403385"/>
    </source>
</evidence>
<dbReference type="SUPFAM" id="SSF55729">
    <property type="entry name" value="Acyl-CoA N-acyltransferases (Nat)"/>
    <property type="match status" value="1"/>
</dbReference>
<dbReference type="InterPro" id="IPR000182">
    <property type="entry name" value="GNAT_dom"/>
</dbReference>
<accession>A0AAW9S3X9</accession>
<dbReference type="PANTHER" id="PTHR43792">
    <property type="entry name" value="GNAT FAMILY, PUTATIVE (AFU_ORTHOLOGUE AFUA_3G00765)-RELATED-RELATED"/>
    <property type="match status" value="1"/>
</dbReference>
<dbReference type="Pfam" id="PF13302">
    <property type="entry name" value="Acetyltransf_3"/>
    <property type="match status" value="1"/>
</dbReference>
<dbReference type="GO" id="GO:0016747">
    <property type="term" value="F:acyltransferase activity, transferring groups other than amino-acyl groups"/>
    <property type="evidence" value="ECO:0007669"/>
    <property type="project" value="InterPro"/>
</dbReference>
<dbReference type="EMBL" id="JBDKWZ010000002">
    <property type="protein sequence ID" value="MEN7547093.1"/>
    <property type="molecule type" value="Genomic_DNA"/>
</dbReference>
<dbReference type="AlphaFoldDB" id="A0AAW9S3X9"/>
<dbReference type="Proteomes" id="UP001403385">
    <property type="component" value="Unassembled WGS sequence"/>
</dbReference>
<reference evidence="2 3" key="1">
    <citation type="submission" date="2024-04" db="EMBL/GenBank/DDBJ databases">
        <title>Novel genus in family Flammeovirgaceae.</title>
        <authorList>
            <person name="Nguyen T.H."/>
            <person name="Vuong T.Q."/>
            <person name="Le H."/>
            <person name="Kim S.-G."/>
        </authorList>
    </citation>
    <scope>NUCLEOTIDE SEQUENCE [LARGE SCALE GENOMIC DNA]</scope>
    <source>
        <strain evidence="2 3">JCM 23209</strain>
    </source>
</reference>
<evidence type="ECO:0000313" key="2">
    <source>
        <dbReference type="EMBL" id="MEN7547093.1"/>
    </source>
</evidence>
<protein>
    <submittedName>
        <fullName evidence="2">GNAT family N-acetyltransferase</fullName>
    </submittedName>
</protein>
<dbReference type="PROSITE" id="PS51186">
    <property type="entry name" value="GNAT"/>
    <property type="match status" value="1"/>
</dbReference>
<feature type="domain" description="N-acetyltransferase" evidence="1">
    <location>
        <begin position="14"/>
        <end position="169"/>
    </location>
</feature>
<organism evidence="2 3">
    <name type="scientific">Rapidithrix thailandica</name>
    <dbReference type="NCBI Taxonomy" id="413964"/>
    <lineage>
        <taxon>Bacteria</taxon>
        <taxon>Pseudomonadati</taxon>
        <taxon>Bacteroidota</taxon>
        <taxon>Cytophagia</taxon>
        <taxon>Cytophagales</taxon>
        <taxon>Flammeovirgaceae</taxon>
        <taxon>Rapidithrix</taxon>
    </lineage>
</organism>
<comment type="caution">
    <text evidence="2">The sequence shown here is derived from an EMBL/GenBank/DDBJ whole genome shotgun (WGS) entry which is preliminary data.</text>
</comment>